<dbReference type="OrthoDB" id="10009520at2759"/>
<reference evidence="10 11" key="2">
    <citation type="journal article" date="2013" name="PLoS Genet.">
        <title>Comparative genome structure, secondary metabolite, and effector coding capacity across Cochliobolus pathogens.</title>
        <authorList>
            <person name="Condon B.J."/>
            <person name="Leng Y."/>
            <person name="Wu D."/>
            <person name="Bushley K.E."/>
            <person name="Ohm R.A."/>
            <person name="Otillar R."/>
            <person name="Martin J."/>
            <person name="Schackwitz W."/>
            <person name="Grimwood J."/>
            <person name="MohdZainudin N."/>
            <person name="Xue C."/>
            <person name="Wang R."/>
            <person name="Manning V.A."/>
            <person name="Dhillon B."/>
            <person name="Tu Z.J."/>
            <person name="Steffenson B.J."/>
            <person name="Salamov A."/>
            <person name="Sun H."/>
            <person name="Lowry S."/>
            <person name="LaButti K."/>
            <person name="Han J."/>
            <person name="Copeland A."/>
            <person name="Lindquist E."/>
            <person name="Barry K."/>
            <person name="Schmutz J."/>
            <person name="Baker S.E."/>
            <person name="Ciuffetti L.M."/>
            <person name="Grigoriev I.V."/>
            <person name="Zhong S."/>
            <person name="Turgeon B.G."/>
        </authorList>
    </citation>
    <scope>NUCLEOTIDE SEQUENCE [LARGE SCALE GENOMIC DNA]</scope>
    <source>
        <strain evidence="11">28A</strain>
    </source>
</reference>
<evidence type="ECO:0000256" key="1">
    <source>
        <dbReference type="ARBA" id="ARBA00001798"/>
    </source>
</evidence>
<comment type="catalytic activity">
    <reaction evidence="1">
        <text>[E2 ubiquitin-conjugating enzyme]-S-ubiquitinyl-L-cysteine + [acceptor protein]-L-lysine = [E2 ubiquitin-conjugating enzyme]-L-cysteine + [acceptor protein]-N(6)-ubiquitinyl-L-lysine.</text>
        <dbReference type="EC" id="2.3.2.31"/>
    </reaction>
</comment>
<keyword evidence="4" id="KW-0479">Metal-binding</keyword>
<evidence type="ECO:0000256" key="4">
    <source>
        <dbReference type="ARBA" id="ARBA00022723"/>
    </source>
</evidence>
<keyword evidence="5" id="KW-0677">Repeat</keyword>
<gene>
    <name evidence="10" type="ORF">SETTUDRAFT_101231</name>
</gene>
<evidence type="ECO:0000256" key="6">
    <source>
        <dbReference type="ARBA" id="ARBA00022771"/>
    </source>
</evidence>
<dbReference type="InterPro" id="IPR044066">
    <property type="entry name" value="TRIAD_supradom"/>
</dbReference>
<keyword evidence="11" id="KW-1185">Reference proteome</keyword>
<dbReference type="InterPro" id="IPR031127">
    <property type="entry name" value="E3_UB_ligase_RBR"/>
</dbReference>
<dbReference type="CDD" id="cd22584">
    <property type="entry name" value="Rcat_RBR_unk"/>
    <property type="match status" value="1"/>
</dbReference>
<keyword evidence="6" id="KW-0863">Zinc-finger</keyword>
<dbReference type="Proteomes" id="UP000016935">
    <property type="component" value="Unassembled WGS sequence"/>
</dbReference>
<dbReference type="PROSITE" id="PS51873">
    <property type="entry name" value="TRIAD"/>
    <property type="match status" value="1"/>
</dbReference>
<dbReference type="PANTHER" id="PTHR11685">
    <property type="entry name" value="RBR FAMILY RING FINGER AND IBR DOMAIN-CONTAINING"/>
    <property type="match status" value="1"/>
</dbReference>
<organism evidence="10 11">
    <name type="scientific">Exserohilum turcicum (strain 28A)</name>
    <name type="common">Northern leaf blight fungus</name>
    <name type="synonym">Setosphaeria turcica</name>
    <dbReference type="NCBI Taxonomy" id="671987"/>
    <lineage>
        <taxon>Eukaryota</taxon>
        <taxon>Fungi</taxon>
        <taxon>Dikarya</taxon>
        <taxon>Ascomycota</taxon>
        <taxon>Pezizomycotina</taxon>
        <taxon>Dothideomycetes</taxon>
        <taxon>Pleosporomycetidae</taxon>
        <taxon>Pleosporales</taxon>
        <taxon>Pleosporineae</taxon>
        <taxon>Pleosporaceae</taxon>
        <taxon>Exserohilum</taxon>
    </lineage>
</organism>
<name>R0J1M4_EXST2</name>
<dbReference type="Pfam" id="PF01485">
    <property type="entry name" value="IBR"/>
    <property type="match status" value="1"/>
</dbReference>
<dbReference type="GO" id="GO:0061630">
    <property type="term" value="F:ubiquitin protein ligase activity"/>
    <property type="evidence" value="ECO:0007669"/>
    <property type="project" value="UniProtKB-EC"/>
</dbReference>
<keyword evidence="7" id="KW-0833">Ubl conjugation pathway</keyword>
<keyword evidence="3" id="KW-0808">Transferase</keyword>
<evidence type="ECO:0000256" key="7">
    <source>
        <dbReference type="ARBA" id="ARBA00022786"/>
    </source>
</evidence>
<dbReference type="GO" id="GO:0008270">
    <property type="term" value="F:zinc ion binding"/>
    <property type="evidence" value="ECO:0007669"/>
    <property type="project" value="UniProtKB-KW"/>
</dbReference>
<feature type="domain" description="RING-type" evidence="9">
    <location>
        <begin position="1"/>
        <end position="213"/>
    </location>
</feature>
<dbReference type="EC" id="2.3.2.31" evidence="2"/>
<dbReference type="STRING" id="671987.R0J1M4"/>
<dbReference type="SUPFAM" id="SSF57850">
    <property type="entry name" value="RING/U-box"/>
    <property type="match status" value="1"/>
</dbReference>
<dbReference type="RefSeq" id="XP_008021595.1">
    <property type="nucleotide sequence ID" value="XM_008023404.1"/>
</dbReference>
<keyword evidence="8" id="KW-0862">Zinc</keyword>
<dbReference type="InterPro" id="IPR002867">
    <property type="entry name" value="IBR_dom"/>
</dbReference>
<dbReference type="Gene3D" id="1.20.120.1750">
    <property type="match status" value="1"/>
</dbReference>
<sequence length="280" mass="31303">MTKSCVICGSDESEDVTLIEAPCNNHFVCTDDIVSFFENAINNESLFPPQCCDQIFMLGEYEDHIPFEVLWKYRVKQDGEYTVPAKYRVYCADPHCARFLHPSTYVEDKDNDITYAVCEAESCGKITCVRCKALLQHEKHAHECGPNEEDRKFKQMATEKGYKACPVCGVTVELAEACNHVMCGCGNSFCYVCGEQWEGMHGCPQYGPAVYDEQGYNQDGFHRDTGLNREGLDRRGVLLRDGEADDGNGYNIGGDVLGDIAGDMVEDFLRIFGDPAEPTN</sequence>
<evidence type="ECO:0000256" key="3">
    <source>
        <dbReference type="ARBA" id="ARBA00022679"/>
    </source>
</evidence>
<accession>R0J1M4</accession>
<dbReference type="eggNOG" id="KOG1812">
    <property type="taxonomic scope" value="Eukaryota"/>
</dbReference>
<dbReference type="GeneID" id="19394837"/>
<protein>
    <recommendedName>
        <fullName evidence="2">RBR-type E3 ubiquitin transferase</fullName>
        <ecNumber evidence="2">2.3.2.31</ecNumber>
    </recommendedName>
</protein>
<dbReference type="AlphaFoldDB" id="R0J1M4"/>
<evidence type="ECO:0000256" key="8">
    <source>
        <dbReference type="ARBA" id="ARBA00022833"/>
    </source>
</evidence>
<reference evidence="10 11" key="1">
    <citation type="journal article" date="2012" name="PLoS Pathog.">
        <title>Diverse lifestyles and strategies of plant pathogenesis encoded in the genomes of eighteen Dothideomycetes fungi.</title>
        <authorList>
            <person name="Ohm R.A."/>
            <person name="Feau N."/>
            <person name="Henrissat B."/>
            <person name="Schoch C.L."/>
            <person name="Horwitz B.A."/>
            <person name="Barry K.W."/>
            <person name="Condon B.J."/>
            <person name="Copeland A.C."/>
            <person name="Dhillon B."/>
            <person name="Glaser F."/>
            <person name="Hesse C.N."/>
            <person name="Kosti I."/>
            <person name="LaButti K."/>
            <person name="Lindquist E.A."/>
            <person name="Lucas S."/>
            <person name="Salamov A.A."/>
            <person name="Bradshaw R.E."/>
            <person name="Ciuffetti L."/>
            <person name="Hamelin R.C."/>
            <person name="Kema G.H.J."/>
            <person name="Lawrence C."/>
            <person name="Scott J.A."/>
            <person name="Spatafora J.W."/>
            <person name="Turgeon B.G."/>
            <person name="de Wit P.J.G.M."/>
            <person name="Zhong S."/>
            <person name="Goodwin S.B."/>
            <person name="Grigoriev I.V."/>
        </authorList>
    </citation>
    <scope>NUCLEOTIDE SEQUENCE [LARGE SCALE GENOMIC DNA]</scope>
    <source>
        <strain evidence="11">28A</strain>
    </source>
</reference>
<evidence type="ECO:0000313" key="11">
    <source>
        <dbReference type="Proteomes" id="UP000016935"/>
    </source>
</evidence>
<evidence type="ECO:0000259" key="9">
    <source>
        <dbReference type="PROSITE" id="PS51873"/>
    </source>
</evidence>
<dbReference type="HOGENOM" id="CLU_022048_5_2_1"/>
<proteinExistence type="predicted"/>
<evidence type="ECO:0000256" key="2">
    <source>
        <dbReference type="ARBA" id="ARBA00012251"/>
    </source>
</evidence>
<evidence type="ECO:0000256" key="5">
    <source>
        <dbReference type="ARBA" id="ARBA00022737"/>
    </source>
</evidence>
<evidence type="ECO:0000313" key="10">
    <source>
        <dbReference type="EMBL" id="EOA90885.1"/>
    </source>
</evidence>
<dbReference type="EMBL" id="KB908482">
    <property type="protein sequence ID" value="EOA90885.1"/>
    <property type="molecule type" value="Genomic_DNA"/>
</dbReference>
<dbReference type="GO" id="GO:0016567">
    <property type="term" value="P:protein ubiquitination"/>
    <property type="evidence" value="ECO:0007669"/>
    <property type="project" value="InterPro"/>
</dbReference>